<evidence type="ECO:0000256" key="11">
    <source>
        <dbReference type="ARBA" id="ARBA00022917"/>
    </source>
</evidence>
<dbReference type="InterPro" id="IPR012340">
    <property type="entry name" value="NA-bd_OB-fold"/>
</dbReference>
<evidence type="ECO:0000313" key="17">
    <source>
        <dbReference type="Proteomes" id="UP000004625"/>
    </source>
</evidence>
<dbReference type="CDD" id="cd07957">
    <property type="entry name" value="Anticodon_Ia_Met"/>
    <property type="match status" value="1"/>
</dbReference>
<dbReference type="Pfam" id="PF09334">
    <property type="entry name" value="tRNA-synt_1g"/>
    <property type="match status" value="1"/>
</dbReference>
<dbReference type="SUPFAM" id="SSF47323">
    <property type="entry name" value="Anticodon-binding domain of a subclass of class I aminoacyl-tRNA synthetases"/>
    <property type="match status" value="1"/>
</dbReference>
<organism evidence="16 17">
    <name type="scientific">Lentilactobacillus parafarraginis F0439</name>
    <dbReference type="NCBI Taxonomy" id="797515"/>
    <lineage>
        <taxon>Bacteria</taxon>
        <taxon>Bacillati</taxon>
        <taxon>Bacillota</taxon>
        <taxon>Bacilli</taxon>
        <taxon>Lactobacillales</taxon>
        <taxon>Lactobacillaceae</taxon>
        <taxon>Lentilactobacillus</taxon>
    </lineage>
</organism>
<dbReference type="GO" id="GO:0004825">
    <property type="term" value="F:methionine-tRNA ligase activity"/>
    <property type="evidence" value="ECO:0007669"/>
    <property type="project" value="UniProtKB-UniRule"/>
</dbReference>
<dbReference type="NCBIfam" id="TIGR00398">
    <property type="entry name" value="metG"/>
    <property type="match status" value="1"/>
</dbReference>
<evidence type="ECO:0000256" key="6">
    <source>
        <dbReference type="ARBA" id="ARBA00022555"/>
    </source>
</evidence>
<dbReference type="FunFam" id="2.170.220.10:FF:000002">
    <property type="entry name" value="Methionine--tRNA ligase"/>
    <property type="match status" value="1"/>
</dbReference>
<dbReference type="PANTHER" id="PTHR43326:SF1">
    <property type="entry name" value="METHIONINE--TRNA LIGASE, MITOCHONDRIAL"/>
    <property type="match status" value="1"/>
</dbReference>
<dbReference type="Pfam" id="PF08264">
    <property type="entry name" value="Anticodon_1"/>
    <property type="match status" value="1"/>
</dbReference>
<dbReference type="CDD" id="cd00814">
    <property type="entry name" value="MetRS_core"/>
    <property type="match status" value="1"/>
</dbReference>
<feature type="short sequence motif" description="'KMSKS' region" evidence="14">
    <location>
        <begin position="335"/>
        <end position="339"/>
    </location>
</feature>
<evidence type="ECO:0000256" key="13">
    <source>
        <dbReference type="ARBA" id="ARBA00047364"/>
    </source>
</evidence>
<dbReference type="eggNOG" id="COG0073">
    <property type="taxonomic scope" value="Bacteria"/>
</dbReference>
<evidence type="ECO:0000256" key="1">
    <source>
        <dbReference type="ARBA" id="ARBA00003314"/>
    </source>
</evidence>
<dbReference type="InterPro" id="IPR014758">
    <property type="entry name" value="Met-tRNA_synth"/>
</dbReference>
<feature type="domain" description="TRNA-binding" evidence="15">
    <location>
        <begin position="597"/>
        <end position="700"/>
    </location>
</feature>
<comment type="caution">
    <text evidence="14">Lacks conserved residue(s) required for the propagation of feature annotation.</text>
</comment>
<keyword evidence="9 14" id="KW-0067">ATP-binding</keyword>
<keyword evidence="6 14" id="KW-0820">tRNA-binding</keyword>
<dbReference type="InterPro" id="IPR013155">
    <property type="entry name" value="M/V/L/I-tRNA-synth_anticd-bd"/>
</dbReference>
<dbReference type="FunFam" id="1.10.730.10:FF:000026">
    <property type="entry name" value="Methionine--tRNA ligase"/>
    <property type="match status" value="1"/>
</dbReference>
<comment type="function">
    <text evidence="1 14">Is required not only for elongation of protein synthesis but also for the initiation of all mRNA translation through initiator tRNA(fMet) aminoacylation.</text>
</comment>
<evidence type="ECO:0000256" key="7">
    <source>
        <dbReference type="ARBA" id="ARBA00022598"/>
    </source>
</evidence>
<dbReference type="SUPFAM" id="SSF52374">
    <property type="entry name" value="Nucleotidylyl transferase"/>
    <property type="match status" value="1"/>
</dbReference>
<dbReference type="Gene3D" id="2.40.50.140">
    <property type="entry name" value="Nucleic acid-binding proteins"/>
    <property type="match status" value="1"/>
</dbReference>
<keyword evidence="12 14" id="KW-0030">Aminoacyl-tRNA synthetase</keyword>
<reference evidence="16 17" key="1">
    <citation type="submission" date="2011-09" db="EMBL/GenBank/DDBJ databases">
        <authorList>
            <person name="Weinstock G."/>
            <person name="Sodergren E."/>
            <person name="Clifton S."/>
            <person name="Fulton L."/>
            <person name="Fulton B."/>
            <person name="Courtney L."/>
            <person name="Fronick C."/>
            <person name="Harrison M."/>
            <person name="Strong C."/>
            <person name="Farmer C."/>
            <person name="Delahaunty K."/>
            <person name="Markovic C."/>
            <person name="Hall O."/>
            <person name="Minx P."/>
            <person name="Tomlinson C."/>
            <person name="Mitreva M."/>
            <person name="Hou S."/>
            <person name="Chen J."/>
            <person name="Wollam A."/>
            <person name="Pepin K.H."/>
            <person name="Johnson M."/>
            <person name="Bhonagiri V."/>
            <person name="Zhang X."/>
            <person name="Suruliraj S."/>
            <person name="Warren W."/>
            <person name="Chinwalla A."/>
            <person name="Mardis E.R."/>
            <person name="Wilson R.K."/>
        </authorList>
    </citation>
    <scope>NUCLEOTIDE SEQUENCE [LARGE SCALE GENOMIC DNA]</scope>
    <source>
        <strain evidence="16 17">F0439</strain>
    </source>
</reference>
<comment type="subunit">
    <text evidence="4 14">Homodimer.</text>
</comment>
<dbReference type="FunFam" id="2.40.50.140:FF:000042">
    <property type="entry name" value="Methionine--tRNA ligase"/>
    <property type="match status" value="1"/>
</dbReference>
<keyword evidence="10 14" id="KW-0694">RNA-binding</keyword>
<name>G9ZKM6_9LACO</name>
<evidence type="ECO:0000256" key="12">
    <source>
        <dbReference type="ARBA" id="ARBA00023146"/>
    </source>
</evidence>
<dbReference type="InterPro" id="IPR041872">
    <property type="entry name" value="Anticodon_Met"/>
</dbReference>
<comment type="similarity">
    <text evidence="3 14">Belongs to the class-I aminoacyl-tRNA synthetase family. MetG type 2B subfamily.</text>
</comment>
<accession>G9ZKM6</accession>
<keyword evidence="8 14" id="KW-0547">Nucleotide-binding</keyword>
<dbReference type="CDD" id="cd02800">
    <property type="entry name" value="tRNA_bind_EcMetRS_like"/>
    <property type="match status" value="1"/>
</dbReference>
<keyword evidence="17" id="KW-1185">Reference proteome</keyword>
<feature type="short sequence motif" description="'HIGH' region" evidence="14">
    <location>
        <begin position="40"/>
        <end position="50"/>
    </location>
</feature>
<evidence type="ECO:0000256" key="2">
    <source>
        <dbReference type="ARBA" id="ARBA00004496"/>
    </source>
</evidence>
<dbReference type="SUPFAM" id="SSF50249">
    <property type="entry name" value="Nucleic acid-binding proteins"/>
    <property type="match status" value="1"/>
</dbReference>
<keyword evidence="7 14" id="KW-0436">Ligase</keyword>
<dbReference type="PROSITE" id="PS50886">
    <property type="entry name" value="TRBD"/>
    <property type="match status" value="1"/>
</dbReference>
<dbReference type="eggNOG" id="COG0143">
    <property type="taxonomic scope" value="Bacteria"/>
</dbReference>
<evidence type="ECO:0000256" key="14">
    <source>
        <dbReference type="HAMAP-Rule" id="MF_01228"/>
    </source>
</evidence>
<dbReference type="InterPro" id="IPR002547">
    <property type="entry name" value="tRNA-bd_dom"/>
</dbReference>
<dbReference type="NCBIfam" id="TIGR00399">
    <property type="entry name" value="metG_C_term"/>
    <property type="match status" value="1"/>
</dbReference>
<evidence type="ECO:0000256" key="8">
    <source>
        <dbReference type="ARBA" id="ARBA00022741"/>
    </source>
</evidence>
<evidence type="ECO:0000256" key="3">
    <source>
        <dbReference type="ARBA" id="ARBA00005328"/>
    </source>
</evidence>
<dbReference type="GO" id="GO:0000049">
    <property type="term" value="F:tRNA binding"/>
    <property type="evidence" value="ECO:0007669"/>
    <property type="project" value="UniProtKB-UniRule"/>
</dbReference>
<dbReference type="InterPro" id="IPR009080">
    <property type="entry name" value="tRNAsynth_Ia_anticodon-bd"/>
</dbReference>
<comment type="caution">
    <text evidence="16">The sequence shown here is derived from an EMBL/GenBank/DDBJ whole genome shotgun (WGS) entry which is preliminary data.</text>
</comment>
<dbReference type="InterPro" id="IPR014729">
    <property type="entry name" value="Rossmann-like_a/b/a_fold"/>
</dbReference>
<evidence type="ECO:0000256" key="4">
    <source>
        <dbReference type="ARBA" id="ARBA00011738"/>
    </source>
</evidence>
<dbReference type="NCBIfam" id="NF008900">
    <property type="entry name" value="PRK12267.1"/>
    <property type="match status" value="1"/>
</dbReference>
<keyword evidence="11 14" id="KW-0648">Protein biosynthesis</keyword>
<dbReference type="PANTHER" id="PTHR43326">
    <property type="entry name" value="METHIONYL-TRNA SYNTHETASE"/>
    <property type="match status" value="1"/>
</dbReference>
<evidence type="ECO:0000256" key="10">
    <source>
        <dbReference type="ARBA" id="ARBA00022884"/>
    </source>
</evidence>
<dbReference type="InterPro" id="IPR015413">
    <property type="entry name" value="Methionyl/Leucyl_tRNA_Synth"/>
</dbReference>
<dbReference type="InterPro" id="IPR023457">
    <property type="entry name" value="Met-tRNA_synth_2"/>
</dbReference>
<dbReference type="Gene3D" id="1.10.730.10">
    <property type="entry name" value="Isoleucyl-tRNA Synthetase, Domain 1"/>
    <property type="match status" value="1"/>
</dbReference>
<dbReference type="InterPro" id="IPR033911">
    <property type="entry name" value="MetRS_core"/>
</dbReference>
<dbReference type="InterPro" id="IPR001412">
    <property type="entry name" value="aa-tRNA-synth_I_CS"/>
</dbReference>
<dbReference type="STRING" id="797515.HMPREF9103_00274"/>
<keyword evidence="5 14" id="KW-0963">Cytoplasm</keyword>
<dbReference type="Proteomes" id="UP000004625">
    <property type="component" value="Unassembled WGS sequence"/>
</dbReference>
<dbReference type="GO" id="GO:0005737">
    <property type="term" value="C:cytoplasm"/>
    <property type="evidence" value="ECO:0007669"/>
    <property type="project" value="UniProtKB-SubCell"/>
</dbReference>
<evidence type="ECO:0000256" key="5">
    <source>
        <dbReference type="ARBA" id="ARBA00022490"/>
    </source>
</evidence>
<dbReference type="PROSITE" id="PS00178">
    <property type="entry name" value="AA_TRNA_LIGASE_I"/>
    <property type="match status" value="1"/>
</dbReference>
<dbReference type="InterPro" id="IPR004495">
    <property type="entry name" value="Met-tRNA-synth_bsu_C"/>
</dbReference>
<dbReference type="Pfam" id="PF01588">
    <property type="entry name" value="tRNA_bind"/>
    <property type="match status" value="1"/>
</dbReference>
<dbReference type="GO" id="GO:0005524">
    <property type="term" value="F:ATP binding"/>
    <property type="evidence" value="ECO:0007669"/>
    <property type="project" value="UniProtKB-UniRule"/>
</dbReference>
<dbReference type="EMBL" id="AGEY01000014">
    <property type="protein sequence ID" value="EHM00943.1"/>
    <property type="molecule type" value="Genomic_DNA"/>
</dbReference>
<dbReference type="PRINTS" id="PR01041">
    <property type="entry name" value="TRNASYNTHMET"/>
</dbReference>
<dbReference type="HAMAP" id="MF_01228">
    <property type="entry name" value="Met_tRNA_synth_type2"/>
    <property type="match status" value="1"/>
</dbReference>
<comment type="catalytic activity">
    <reaction evidence="13 14">
        <text>tRNA(Met) + L-methionine + ATP = L-methionyl-tRNA(Met) + AMP + diphosphate</text>
        <dbReference type="Rhea" id="RHEA:13481"/>
        <dbReference type="Rhea" id="RHEA-COMP:9667"/>
        <dbReference type="Rhea" id="RHEA-COMP:9698"/>
        <dbReference type="ChEBI" id="CHEBI:30616"/>
        <dbReference type="ChEBI" id="CHEBI:33019"/>
        <dbReference type="ChEBI" id="CHEBI:57844"/>
        <dbReference type="ChEBI" id="CHEBI:78442"/>
        <dbReference type="ChEBI" id="CHEBI:78530"/>
        <dbReference type="ChEBI" id="CHEBI:456215"/>
        <dbReference type="EC" id="6.1.1.10"/>
    </reaction>
</comment>
<sequence length="700" mass="79310">MLLFAILDVLLSIIIDEFDWKRGTFMAESKPTFYITTPIYYPSGRLHIGNSYTTIACDAVARYKRAMGYDVFFLTGTDEHGLKIEQKAEQLKMTPQAYVDKMATGIKALWKKLEISNTKFIRTTDDYHEKAVADIFQQLQDQGDIYLGEYTGWYSVSDEEYFTESQLAEVYRDDNGKVIGGKAPSGHEVQLVHEQSYFFKMSKYADWLLQYYKDHPDFIQPATRMNEMIKNFIEPGLEDLAVSRTTFHWGVPVKSDPKHVVYVWIDALTNYITALGYDGQDNSNFKKYWPANVQMVGKEIVRFHTIYWPIILHALGLPLPKTVYGHGWLLMKNGKMSKSKGNVIYPETLMDRYGLDALRYYLLRAMPYANDGIFTPEDFVDRVNFDLANDLGNLLNRTVSMINKYEDGVIPTYQAGVTEFDAALEETAATAVTEFKSAMDSLHFSDALSAVWKLVAQSNKYIDQTEPWVLAKNPEDKQKLAAVMAHLAASLRVIAELISPVMTHAPKEIFAQLGLDEPIDIKHLDIADLPAGAKTVAKGTPIFPRVDVEEEVNFIKNKMTINTKAKGRSAMKAAAEKNFDPEETNLKLTKKPVRFEAFEKIELKVAEVLDVQKVEGADKLLQFRLDAGDDGVRQILSGIAKWYPNHQDLVGKKVIIVSNLKPRKMRGQVSQGMLLSVEHKDGRVELVTVDSHLENGLTLE</sequence>
<dbReference type="AlphaFoldDB" id="G9ZKM6"/>
<protein>
    <recommendedName>
        <fullName evidence="14">Methionine--tRNA ligase</fullName>
        <ecNumber evidence="14">6.1.1.10</ecNumber>
    </recommendedName>
    <alternativeName>
        <fullName evidence="14">Methionyl-tRNA synthetase</fullName>
        <shortName evidence="14">MetRS</shortName>
    </alternativeName>
</protein>
<evidence type="ECO:0000256" key="9">
    <source>
        <dbReference type="ARBA" id="ARBA00022840"/>
    </source>
</evidence>
<comment type="subcellular location">
    <subcellularLocation>
        <location evidence="2 14">Cytoplasm</location>
    </subcellularLocation>
</comment>
<dbReference type="GO" id="GO:0006431">
    <property type="term" value="P:methionyl-tRNA aminoacylation"/>
    <property type="evidence" value="ECO:0007669"/>
    <property type="project" value="UniProtKB-UniRule"/>
</dbReference>
<gene>
    <name evidence="14" type="primary">metG</name>
    <name evidence="16" type="ORF">HMPREF9103_00274</name>
</gene>
<proteinExistence type="inferred from homology"/>
<dbReference type="Gene3D" id="2.170.220.10">
    <property type="match status" value="1"/>
</dbReference>
<evidence type="ECO:0000313" key="16">
    <source>
        <dbReference type="EMBL" id="EHM00943.1"/>
    </source>
</evidence>
<dbReference type="PATRIC" id="fig|797515.3.peg.254"/>
<dbReference type="Gene3D" id="3.40.50.620">
    <property type="entry name" value="HUPs"/>
    <property type="match status" value="1"/>
</dbReference>
<dbReference type="EC" id="6.1.1.10" evidence="14"/>
<dbReference type="HOGENOM" id="CLU_009710_9_4_9"/>
<evidence type="ECO:0000259" key="15">
    <source>
        <dbReference type="PROSITE" id="PS50886"/>
    </source>
</evidence>